<dbReference type="RefSeq" id="XP_031567215.1">
    <property type="nucleotide sequence ID" value="XM_031711355.1"/>
</dbReference>
<dbReference type="Proteomes" id="UP000515163">
    <property type="component" value="Unplaced"/>
</dbReference>
<dbReference type="Pfam" id="PF13738">
    <property type="entry name" value="Pyr_redox_3"/>
    <property type="match status" value="1"/>
</dbReference>
<feature type="non-terminal residue" evidence="2">
    <location>
        <position position="1"/>
    </location>
</feature>
<name>A0A6P8IKJ7_ACTTE</name>
<evidence type="ECO:0000313" key="1">
    <source>
        <dbReference type="Proteomes" id="UP000515163"/>
    </source>
</evidence>
<dbReference type="Gene3D" id="3.50.50.60">
    <property type="entry name" value="FAD/NAD(P)-binding domain"/>
    <property type="match status" value="1"/>
</dbReference>
<dbReference type="KEGG" id="aten:116302135"/>
<protein>
    <submittedName>
        <fullName evidence="2">Oxidative stress-induced growth inhibitor 1-like</fullName>
    </submittedName>
</protein>
<sequence length="419" mass="46507">YALVFQDLDYLSEGLEGRSFNPVALLFDQLQRPNTDLGLEQGSCLKWIYNPSHSVKHLVLGCGPPGGSWHNMHGSQLTLSLNNWLELPGLEFQDWLREHRHEAVRKPCTLVKNRIESPGNSYDRATTSHIAEYYKDYVDKMDLSGYFSNDSKVLSVKHGSDGLWEIHGVKGNYPDELVPFAVNANNVVLATGNSVAKTLGIPGERHQFVYHQMEDLENLFGDLEVLDSQPDPCLVVGAGLSAGDAILSLLCKGIPVIHAVRRSVNDPSIIFNNLTPTVYPEYSLIREMMKGTHDKALDGTYQCLAKTKLVEIRKNRECILKKTDGTLFKKKVSYVFILIGMSPELSFLHGVNSLGIEKKLPLDSKKNPVDINAFTYECSNEPGLYALGPLVGDNFVRFGMGGGLGIANHLFKDDMNAII</sequence>
<dbReference type="PANTHER" id="PTHR15192:SF8">
    <property type="entry name" value="FAD_NAD(P)-BINDING DOMAIN-CONTAINING PROTEIN"/>
    <property type="match status" value="1"/>
</dbReference>
<dbReference type="FunCoup" id="A0A6P8IKJ7">
    <property type="interactions" value="86"/>
</dbReference>
<dbReference type="InParanoid" id="A0A6P8IKJ7"/>
<proteinExistence type="predicted"/>
<dbReference type="SUPFAM" id="SSF51905">
    <property type="entry name" value="FAD/NAD(P)-binding domain"/>
    <property type="match status" value="1"/>
</dbReference>
<dbReference type="InterPro" id="IPR036188">
    <property type="entry name" value="FAD/NAD-bd_sf"/>
</dbReference>
<dbReference type="AlphaFoldDB" id="A0A6P8IKJ7"/>
<dbReference type="PANTHER" id="PTHR15192">
    <property type="entry name" value="PROTEIN CBG05349"/>
    <property type="match status" value="1"/>
</dbReference>
<dbReference type="OrthoDB" id="412005at2759"/>
<keyword evidence="1" id="KW-1185">Reference proteome</keyword>
<dbReference type="InterPro" id="IPR029731">
    <property type="entry name" value="OSGIN1/2"/>
</dbReference>
<reference evidence="2" key="1">
    <citation type="submission" date="2025-08" db="UniProtKB">
        <authorList>
            <consortium name="RefSeq"/>
        </authorList>
    </citation>
    <scope>IDENTIFICATION</scope>
    <source>
        <tissue evidence="2">Tentacle</tissue>
    </source>
</reference>
<dbReference type="PRINTS" id="PR00368">
    <property type="entry name" value="FADPNR"/>
</dbReference>
<gene>
    <name evidence="2" type="primary">LOC116302135</name>
</gene>
<accession>A0A6P8IKJ7</accession>
<dbReference type="GeneID" id="116302135"/>
<evidence type="ECO:0000313" key="2">
    <source>
        <dbReference type="RefSeq" id="XP_031567215.1"/>
    </source>
</evidence>
<organism evidence="1 2">
    <name type="scientific">Actinia tenebrosa</name>
    <name type="common">Australian red waratah sea anemone</name>
    <dbReference type="NCBI Taxonomy" id="6105"/>
    <lineage>
        <taxon>Eukaryota</taxon>
        <taxon>Metazoa</taxon>
        <taxon>Cnidaria</taxon>
        <taxon>Anthozoa</taxon>
        <taxon>Hexacorallia</taxon>
        <taxon>Actiniaria</taxon>
        <taxon>Actiniidae</taxon>
        <taxon>Actinia</taxon>
    </lineage>
</organism>